<sequence>MAFIFGQNKRCHCRNVITTDGYAVSFVFKKTVSIQDEPRREPKAPKDFADIF</sequence>
<protein>
    <submittedName>
        <fullName evidence="1">Uncharacterized protein</fullName>
    </submittedName>
</protein>
<accession>A0A2G4T632</accession>
<dbReference type="Proteomes" id="UP000242254">
    <property type="component" value="Unassembled WGS sequence"/>
</dbReference>
<dbReference type="EMBL" id="KZ303843">
    <property type="protein sequence ID" value="PHZ16467.1"/>
    <property type="molecule type" value="Genomic_DNA"/>
</dbReference>
<dbReference type="AlphaFoldDB" id="A0A2G4T632"/>
<dbReference type="RefSeq" id="XP_023470175.1">
    <property type="nucleotide sequence ID" value="XM_023611881.1"/>
</dbReference>
<dbReference type="GeneID" id="35442870"/>
<keyword evidence="2" id="KW-1185">Reference proteome</keyword>
<evidence type="ECO:0000313" key="1">
    <source>
        <dbReference type="EMBL" id="PHZ16467.1"/>
    </source>
</evidence>
<name>A0A2G4T632_RHIZD</name>
<organism evidence="1 2">
    <name type="scientific">Rhizopus microsporus ATCC 52813</name>
    <dbReference type="NCBI Taxonomy" id="1340429"/>
    <lineage>
        <taxon>Eukaryota</taxon>
        <taxon>Fungi</taxon>
        <taxon>Fungi incertae sedis</taxon>
        <taxon>Mucoromycota</taxon>
        <taxon>Mucoromycotina</taxon>
        <taxon>Mucoromycetes</taxon>
        <taxon>Mucorales</taxon>
        <taxon>Mucorineae</taxon>
        <taxon>Rhizopodaceae</taxon>
        <taxon>Rhizopus</taxon>
    </lineage>
</organism>
<reference evidence="1 2" key="1">
    <citation type="journal article" date="2016" name="Proc. Natl. Acad. Sci. U.S.A.">
        <title>Lipid metabolic changes in an early divergent fungus govern the establishment of a mutualistic symbiosis with endobacteria.</title>
        <authorList>
            <person name="Lastovetsky O.A."/>
            <person name="Gaspar M.L."/>
            <person name="Mondo S.J."/>
            <person name="LaButti K.M."/>
            <person name="Sandor L."/>
            <person name="Grigoriev I.V."/>
            <person name="Henry S.A."/>
            <person name="Pawlowska T.E."/>
        </authorList>
    </citation>
    <scope>NUCLEOTIDE SEQUENCE [LARGE SCALE GENOMIC DNA]</scope>
    <source>
        <strain evidence="1 2">ATCC 52813</strain>
    </source>
</reference>
<feature type="non-terminal residue" evidence="1">
    <location>
        <position position="52"/>
    </location>
</feature>
<proteinExistence type="predicted"/>
<gene>
    <name evidence="1" type="ORF">RHIMIDRAFT_266181</name>
</gene>
<evidence type="ECO:0000313" key="2">
    <source>
        <dbReference type="Proteomes" id="UP000242254"/>
    </source>
</evidence>